<protein>
    <submittedName>
        <fullName evidence="1">Uncharacterized protein</fullName>
    </submittedName>
</protein>
<organism evidence="1 2">
    <name type="scientific">Brassica carinata</name>
    <name type="common">Ethiopian mustard</name>
    <name type="synonym">Abyssinian cabbage</name>
    <dbReference type="NCBI Taxonomy" id="52824"/>
    <lineage>
        <taxon>Eukaryota</taxon>
        <taxon>Viridiplantae</taxon>
        <taxon>Streptophyta</taxon>
        <taxon>Embryophyta</taxon>
        <taxon>Tracheophyta</taxon>
        <taxon>Spermatophyta</taxon>
        <taxon>Magnoliopsida</taxon>
        <taxon>eudicotyledons</taxon>
        <taxon>Gunneridae</taxon>
        <taxon>Pentapetalae</taxon>
        <taxon>rosids</taxon>
        <taxon>malvids</taxon>
        <taxon>Brassicales</taxon>
        <taxon>Brassicaceae</taxon>
        <taxon>Brassiceae</taxon>
        <taxon>Brassica</taxon>
    </lineage>
</organism>
<evidence type="ECO:0000313" key="1">
    <source>
        <dbReference type="EMBL" id="KAG2328354.1"/>
    </source>
</evidence>
<name>A0A8X7WEP6_BRACI</name>
<reference evidence="1 2" key="1">
    <citation type="submission" date="2020-02" db="EMBL/GenBank/DDBJ databases">
        <authorList>
            <person name="Ma Q."/>
            <person name="Huang Y."/>
            <person name="Song X."/>
            <person name="Pei D."/>
        </authorList>
    </citation>
    <scope>NUCLEOTIDE SEQUENCE [LARGE SCALE GENOMIC DNA]</scope>
    <source>
        <strain evidence="1">Sxm20200214</strain>
        <tissue evidence="1">Leaf</tissue>
    </source>
</reference>
<sequence>MNYAKNFAAIKELGKNVCTLCGKHSILDSLLKLCFETLVIPSLLKLCFEVFAVSDSAGNKRASGSGVALNSLYVCWDRDKQICLGNYQILAWFLMLLEPPVREELIYYFRSRELISYKQIYVGARSWYVRCNALGSMYNRFWST</sequence>
<dbReference type="AlphaFoldDB" id="A0A8X7WEP6"/>
<comment type="caution">
    <text evidence="1">The sequence shown here is derived from an EMBL/GenBank/DDBJ whole genome shotgun (WGS) entry which is preliminary data.</text>
</comment>
<evidence type="ECO:0000313" key="2">
    <source>
        <dbReference type="Proteomes" id="UP000886595"/>
    </source>
</evidence>
<proteinExistence type="predicted"/>
<gene>
    <name evidence="1" type="ORF">Bca52824_011082</name>
</gene>
<dbReference type="Proteomes" id="UP000886595">
    <property type="component" value="Unassembled WGS sequence"/>
</dbReference>
<dbReference type="EMBL" id="JAAMPC010000002">
    <property type="protein sequence ID" value="KAG2328354.1"/>
    <property type="molecule type" value="Genomic_DNA"/>
</dbReference>
<accession>A0A8X7WEP6</accession>
<keyword evidence="2" id="KW-1185">Reference proteome</keyword>